<dbReference type="PROSITE" id="PS00615">
    <property type="entry name" value="C_TYPE_LECTIN_1"/>
    <property type="match status" value="1"/>
</dbReference>
<evidence type="ECO:0000256" key="1">
    <source>
        <dbReference type="ARBA" id="ARBA00023157"/>
    </source>
</evidence>
<feature type="domain" description="C-type lectin" evidence="4">
    <location>
        <begin position="877"/>
        <end position="994"/>
    </location>
</feature>
<feature type="domain" description="C-type lectin" evidence="4">
    <location>
        <begin position="1021"/>
        <end position="1129"/>
    </location>
</feature>
<dbReference type="Gene3D" id="3.10.100.10">
    <property type="entry name" value="Mannose-Binding Protein A, subunit A"/>
    <property type="match status" value="7"/>
</dbReference>
<keyword evidence="2" id="KW-1133">Transmembrane helix</keyword>
<dbReference type="InterPro" id="IPR050111">
    <property type="entry name" value="C-type_lectin/snaclec_domain"/>
</dbReference>
<keyword evidence="2" id="KW-0472">Membrane</keyword>
<proteinExistence type="predicted"/>
<keyword evidence="5" id="KW-0675">Receptor</keyword>
<feature type="transmembrane region" description="Helical" evidence="2">
    <location>
        <begin position="1163"/>
        <end position="1185"/>
    </location>
</feature>
<feature type="domain" description="C-type lectin" evidence="4">
    <location>
        <begin position="40"/>
        <end position="147"/>
    </location>
</feature>
<evidence type="ECO:0000313" key="5">
    <source>
        <dbReference type="EMBL" id="KAK0067566.1"/>
    </source>
</evidence>
<dbReference type="EMBL" id="JASAOG010000007">
    <property type="protein sequence ID" value="KAK0067566.1"/>
    <property type="molecule type" value="Genomic_DNA"/>
</dbReference>
<feature type="domain" description="C-type lectin" evidence="4">
    <location>
        <begin position="509"/>
        <end position="626"/>
    </location>
</feature>
<dbReference type="SMART" id="SM00034">
    <property type="entry name" value="CLECT"/>
    <property type="match status" value="7"/>
</dbReference>
<feature type="signal peptide" evidence="3">
    <location>
        <begin position="1"/>
        <end position="28"/>
    </location>
</feature>
<reference evidence="5" key="2">
    <citation type="submission" date="2023-04" db="EMBL/GenBank/DDBJ databases">
        <authorList>
            <person name="Bu L."/>
            <person name="Lu L."/>
            <person name="Laidemitt M.R."/>
            <person name="Zhang S.M."/>
            <person name="Mutuku M."/>
            <person name="Mkoji G."/>
            <person name="Steinauer M."/>
            <person name="Loker E.S."/>
        </authorList>
    </citation>
    <scope>NUCLEOTIDE SEQUENCE</scope>
    <source>
        <strain evidence="5">KasaAsao</strain>
        <tissue evidence="5">Whole Snail</tissue>
    </source>
</reference>
<dbReference type="InterPro" id="IPR018378">
    <property type="entry name" value="C-type_lectin_CS"/>
</dbReference>
<keyword evidence="6" id="KW-1185">Reference proteome</keyword>
<feature type="domain" description="C-type lectin" evidence="4">
    <location>
        <begin position="667"/>
        <end position="796"/>
    </location>
</feature>
<organism evidence="5 6">
    <name type="scientific">Biomphalaria pfeifferi</name>
    <name type="common">Bloodfluke planorb</name>
    <name type="synonym">Freshwater snail</name>
    <dbReference type="NCBI Taxonomy" id="112525"/>
    <lineage>
        <taxon>Eukaryota</taxon>
        <taxon>Metazoa</taxon>
        <taxon>Spiralia</taxon>
        <taxon>Lophotrochozoa</taxon>
        <taxon>Mollusca</taxon>
        <taxon>Gastropoda</taxon>
        <taxon>Heterobranchia</taxon>
        <taxon>Euthyneura</taxon>
        <taxon>Panpulmonata</taxon>
        <taxon>Hygrophila</taxon>
        <taxon>Lymnaeoidea</taxon>
        <taxon>Planorbidae</taxon>
        <taxon>Biomphalaria</taxon>
    </lineage>
</organism>
<keyword evidence="3" id="KW-0732">Signal</keyword>
<dbReference type="Proteomes" id="UP001233172">
    <property type="component" value="Unassembled WGS sequence"/>
</dbReference>
<feature type="domain" description="C-type lectin" evidence="4">
    <location>
        <begin position="179"/>
        <end position="286"/>
    </location>
</feature>
<comment type="caution">
    <text evidence="5">The sequence shown here is derived from an EMBL/GenBank/DDBJ whole genome shotgun (WGS) entry which is preliminary data.</text>
</comment>
<dbReference type="AlphaFoldDB" id="A0AAD8FL68"/>
<evidence type="ECO:0000313" key="6">
    <source>
        <dbReference type="Proteomes" id="UP001233172"/>
    </source>
</evidence>
<reference evidence="5" key="1">
    <citation type="journal article" date="2023" name="PLoS Negl. Trop. Dis.">
        <title>A genome sequence for Biomphalaria pfeifferi, the major vector snail for the human-infecting parasite Schistosoma mansoni.</title>
        <authorList>
            <person name="Bu L."/>
            <person name="Lu L."/>
            <person name="Laidemitt M.R."/>
            <person name="Zhang S.M."/>
            <person name="Mutuku M."/>
            <person name="Mkoji G."/>
            <person name="Steinauer M."/>
            <person name="Loker E.S."/>
        </authorList>
    </citation>
    <scope>NUCLEOTIDE SEQUENCE</scope>
    <source>
        <strain evidence="5">KasaAsao</strain>
    </source>
</reference>
<dbReference type="InterPro" id="IPR016187">
    <property type="entry name" value="CTDL_fold"/>
</dbReference>
<name>A0AAD8FL68_BIOPF</name>
<feature type="domain" description="C-type lectin" evidence="4">
    <location>
        <begin position="371"/>
        <end position="481"/>
    </location>
</feature>
<dbReference type="CDD" id="cd00037">
    <property type="entry name" value="CLECT"/>
    <property type="match status" value="7"/>
</dbReference>
<gene>
    <name evidence="5" type="ORF">Bpfe_003073</name>
</gene>
<sequence>MESNAIHRYSQLLVILGLVCIHLSGATGRYDSCGQGWIQYKNYCYLLVQSNSTWSEAKSKCLQRSSELTSIHSQEENQFILSRLPKNSRFWIGLESLKPGKDNHWTDNSSLNFLDFSSWSDALWKLSSGLCVYIDEKGGDWKTKDCQYISDMGYICKRHVNNEPVDTQSQFKVSCTEESSRTCYTLYTESRHWEEAQRLCRKQNQNLVTITDRQTFTHIQTVLEAHSISIWAGLSFYNGSLQWDSGIGKDPYPWISGDMVRHGCVALTSFVWETQGCNTSLPFLCEEREDTSSDISASRRSGASIIRSELNTRWMPGLYPLLTNTSNEILIDTEESDGSAPGYDRLRSLVIRQARVKPSCPTGWIQSFSICFKVISEAESWHGARHHCESLGADLPSIHSDVQNEYITFIGSKTNGNVWIGLHDLSNETDFEWTDGTPFNFSQWASSKPNGLSIAEDCVELNNIGLWNDINCYTIRPYICVKKLESTTIRPFMTTTEAPRCAESGWLYHGGFCYFISDETKTWSGAQDVCRNKGAELVSIHSQDENNFLLYQLSRMNAYRTFYWIGLFKKTTNVFRWSDESPVDFVAWNGEDIPWFARLSTHVCAKTKHALWFSSQCSDAIKFICKKSNSSAVTLPSGLTTMASITNPKVHLESVCPKGFFNNVDFSKCFYFGGYKDKRLLTWDEAKEACSNMSSQTKVQLASITSAEEQAFLNVLMKYVDNPAWIGLKSSEFGEFSDWQDNSRVNFSNWLDEQFQYDEGSSDRELCVQLHGKSFFETLGKWYRGDCESKADYICDTEKLYIPAVVTSDSTLTSIPATASGVPNLSFTQTTMSGVLQSSVPATMPVVLNTSSIPATAPGVPKSSATLLLCPEKFQKFHTFCYLVVSQLETWDEARNSCEARGADLAKTEHILQLSKITLLLADYGVKKPAWIGIKQTNGSRFYWTDGKPVRRFFWSNEKNSFNSSGGVKTFCVSLFDSKWIRSDCNEKQPYICHTKLVRPTATVPLHNNQTLCKDGKSVKLGDYCYLMTKHQVTWSEADHVCKHRGMQLVSIHSNSQTNFLVNYTQHTSETLYYWIGLVSYKNGSYHWTDGSSMTYVNWDEDSSENSKHSDERCAVMDNKKGRWYPVDCFDQSHGYICSSHAKNVNMLPSNEHLGSSISGGGVAAIVIAVLSACCLCIFALVYAVRRRTRRPASDGQILQCNGFDNRLYVSSDHVSEEESLACN</sequence>
<keyword evidence="1" id="KW-1015">Disulfide bond</keyword>
<dbReference type="InterPro" id="IPR016186">
    <property type="entry name" value="C-type_lectin-like/link_sf"/>
</dbReference>
<feature type="chain" id="PRO_5042066336" evidence="3">
    <location>
        <begin position="29"/>
        <end position="1224"/>
    </location>
</feature>
<evidence type="ECO:0000256" key="2">
    <source>
        <dbReference type="SAM" id="Phobius"/>
    </source>
</evidence>
<keyword evidence="2" id="KW-0812">Transmembrane</keyword>
<evidence type="ECO:0000259" key="4">
    <source>
        <dbReference type="PROSITE" id="PS50041"/>
    </source>
</evidence>
<protein>
    <submittedName>
        <fullName evidence="5">Macrophage mannose receptor 1-like isoform X1</fullName>
    </submittedName>
</protein>
<dbReference type="PANTHER" id="PTHR22803">
    <property type="entry name" value="MANNOSE, PHOSPHOLIPASE, LECTIN RECEPTOR RELATED"/>
    <property type="match status" value="1"/>
</dbReference>
<accession>A0AAD8FL68</accession>
<evidence type="ECO:0000256" key="3">
    <source>
        <dbReference type="SAM" id="SignalP"/>
    </source>
</evidence>
<dbReference type="PROSITE" id="PS50041">
    <property type="entry name" value="C_TYPE_LECTIN_2"/>
    <property type="match status" value="7"/>
</dbReference>
<dbReference type="SUPFAM" id="SSF56436">
    <property type="entry name" value="C-type lectin-like"/>
    <property type="match status" value="7"/>
</dbReference>
<dbReference type="InterPro" id="IPR001304">
    <property type="entry name" value="C-type_lectin-like"/>
</dbReference>
<dbReference type="Pfam" id="PF00059">
    <property type="entry name" value="Lectin_C"/>
    <property type="match status" value="7"/>
</dbReference>